<feature type="region of interest" description="Disordered" evidence="1">
    <location>
        <begin position="179"/>
        <end position="418"/>
    </location>
</feature>
<feature type="region of interest" description="Disordered" evidence="1">
    <location>
        <begin position="582"/>
        <end position="610"/>
    </location>
</feature>
<proteinExistence type="predicted"/>
<comment type="caution">
    <text evidence="2">The sequence shown here is derived from an EMBL/GenBank/DDBJ whole genome shotgun (WGS) entry which is preliminary data.</text>
</comment>
<protein>
    <submittedName>
        <fullName evidence="2">Uncharacterized protein</fullName>
    </submittedName>
</protein>
<evidence type="ECO:0000313" key="3">
    <source>
        <dbReference type="Proteomes" id="UP000308730"/>
    </source>
</evidence>
<feature type="compositionally biased region" description="Polar residues" evidence="1">
    <location>
        <begin position="115"/>
        <end position="126"/>
    </location>
</feature>
<feature type="compositionally biased region" description="Basic and acidic residues" evidence="1">
    <location>
        <begin position="729"/>
        <end position="751"/>
    </location>
</feature>
<feature type="compositionally biased region" description="Polar residues" evidence="1">
    <location>
        <begin position="74"/>
        <end position="85"/>
    </location>
</feature>
<feature type="compositionally biased region" description="Basic and acidic residues" evidence="1">
    <location>
        <begin position="591"/>
        <end position="610"/>
    </location>
</feature>
<name>A0A4S4MCG9_9APHY</name>
<feature type="region of interest" description="Disordered" evidence="1">
    <location>
        <begin position="729"/>
        <end position="817"/>
    </location>
</feature>
<feature type="compositionally biased region" description="Polar residues" evidence="1">
    <location>
        <begin position="760"/>
        <end position="769"/>
    </location>
</feature>
<feature type="compositionally biased region" description="Basic residues" evidence="1">
    <location>
        <begin position="383"/>
        <end position="398"/>
    </location>
</feature>
<dbReference type="AlphaFoldDB" id="A0A4S4MCG9"/>
<accession>A0A4S4MCG9</accession>
<feature type="compositionally biased region" description="Acidic residues" evidence="1">
    <location>
        <begin position="294"/>
        <end position="306"/>
    </location>
</feature>
<organism evidence="2 3">
    <name type="scientific">Antrodiella citrinella</name>
    <dbReference type="NCBI Taxonomy" id="2447956"/>
    <lineage>
        <taxon>Eukaryota</taxon>
        <taxon>Fungi</taxon>
        <taxon>Dikarya</taxon>
        <taxon>Basidiomycota</taxon>
        <taxon>Agaricomycotina</taxon>
        <taxon>Agaricomycetes</taxon>
        <taxon>Polyporales</taxon>
        <taxon>Steccherinaceae</taxon>
        <taxon>Antrodiella</taxon>
    </lineage>
</organism>
<evidence type="ECO:0000256" key="1">
    <source>
        <dbReference type="SAM" id="MobiDB-lite"/>
    </source>
</evidence>
<keyword evidence="3" id="KW-1185">Reference proteome</keyword>
<feature type="compositionally biased region" description="Acidic residues" evidence="1">
    <location>
        <begin position="331"/>
        <end position="344"/>
    </location>
</feature>
<feature type="compositionally biased region" description="Basic and acidic residues" evidence="1">
    <location>
        <begin position="93"/>
        <end position="112"/>
    </location>
</feature>
<feature type="compositionally biased region" description="Basic residues" evidence="1">
    <location>
        <begin position="61"/>
        <end position="71"/>
    </location>
</feature>
<sequence>MPNPAPSEESSARVPRNRKLTEKGVELVKLLPRTRPRPSVEAPENSAPSVDPPATAAVSATRKKAGQQKRKTTTDAPAQKSTPFDSKTAAGSRAKDEAESGHKEDVAVEKEVSMTAGSSTAKPVQANTEASNLVKAIVADAKNAASSVDANPASSAIDNLDHVGLTATEVTAGGIYIPSIESAPTPAQRSVRASPPLHDVPPDVVPIPEDEQVRQPSPSPVPGNEPTGTHSMLKHVPSGEVPLPDDGSVIVRPPSLSPVAGSHPVGTPSTVPLPDDGLVRRSARGRKSPLLSDDSMEPDDSDDDASDFAQTDLRRRTHYSHRGEPVVAPSSEDEEDELADDGDTDSQQGKVRPTKKMSRTAMGKQKASAETGKQKKVADTEKKKKNATTGKQKKKAKAKTTPDDDEDPNARDPEPQGAAFLRSEKLVLDEIREIIDNSKHDLGGEAHQFRPGPIPQDGKEKLIALGDLIARALAIYSREYRKPMESLSRYLGFGVTSFSGSQKNDFNTYQKAYAADPENARRPGELMNANSDIMRTVGSYLMMAISRLKLRASGWIPADTPSQPYSDFFKVPVASDINPFTASGPVAGTSKKPDVERSAERKAPKSRQRRDIASKEYIARARVALGVLLGEAVVLFKGREWLKYAIDHSVRLTNVPCNARTSWVPGPAYDHKTHPQGPVGPGLEWQFEFWTAEEQALDVASLAYAEIPLVVEAEGKVLFRVMDSLDYKKTSRDESKKRGPPEHPMLDEDLRKKRKRTVVAETTSRTSADSWPPKPNPLNVMAGPSSRSSIAGNDEGRDPLLSDVGGDRGAPADMDNARAPKSRLDELRERLMGSRNDLTAEDQMLGNELAGYKLNGDALLALGWNGGWGERVGGSSHLCRGEWLGGRVSTPTLSGCRN</sequence>
<reference evidence="2 3" key="1">
    <citation type="submission" date="2019-02" db="EMBL/GenBank/DDBJ databases">
        <title>Genome sequencing of the rare red list fungi Antrodiella citrinella (Flaviporus citrinellus).</title>
        <authorList>
            <person name="Buettner E."/>
            <person name="Kellner H."/>
        </authorList>
    </citation>
    <scope>NUCLEOTIDE SEQUENCE [LARGE SCALE GENOMIC DNA]</scope>
    <source>
        <strain evidence="2 3">DSM 108506</strain>
    </source>
</reference>
<dbReference type="Proteomes" id="UP000308730">
    <property type="component" value="Unassembled WGS sequence"/>
</dbReference>
<feature type="region of interest" description="Disordered" evidence="1">
    <location>
        <begin position="1"/>
        <end position="126"/>
    </location>
</feature>
<feature type="compositionally biased region" description="Basic and acidic residues" evidence="1">
    <location>
        <begin position="372"/>
        <end position="382"/>
    </location>
</feature>
<gene>
    <name evidence="2" type="ORF">EUX98_g7982</name>
</gene>
<evidence type="ECO:0000313" key="2">
    <source>
        <dbReference type="EMBL" id="THH23194.1"/>
    </source>
</evidence>
<dbReference type="EMBL" id="SGPM01000381">
    <property type="protein sequence ID" value="THH23194.1"/>
    <property type="molecule type" value="Genomic_DNA"/>
</dbReference>